<dbReference type="Gramene" id="mRNA:HanXRQr2_Chr16g0777481">
    <property type="protein sequence ID" value="mRNA:HanXRQr2_Chr16g0777481"/>
    <property type="gene ID" value="HanXRQr2_Chr16g0777481"/>
</dbReference>
<evidence type="ECO:0000313" key="3">
    <source>
        <dbReference type="Proteomes" id="UP000215914"/>
    </source>
</evidence>
<dbReference type="EMBL" id="CM007905">
    <property type="protein sequence ID" value="OTF93351.1"/>
    <property type="molecule type" value="Genomic_DNA"/>
</dbReference>
<gene>
    <name evidence="2" type="ORF">HannXRQ_Chr16g0531941</name>
    <name evidence="1" type="ORF">HanXRQr2_Chr16g0777481</name>
</gene>
<protein>
    <submittedName>
        <fullName evidence="2">Uncharacterized protein</fullName>
    </submittedName>
</protein>
<accession>A0A251S803</accession>
<organism evidence="2 3">
    <name type="scientific">Helianthus annuus</name>
    <name type="common">Common sunflower</name>
    <dbReference type="NCBI Taxonomy" id="4232"/>
    <lineage>
        <taxon>Eukaryota</taxon>
        <taxon>Viridiplantae</taxon>
        <taxon>Streptophyta</taxon>
        <taxon>Embryophyta</taxon>
        <taxon>Tracheophyta</taxon>
        <taxon>Spermatophyta</taxon>
        <taxon>Magnoliopsida</taxon>
        <taxon>eudicotyledons</taxon>
        <taxon>Gunneridae</taxon>
        <taxon>Pentapetalae</taxon>
        <taxon>asterids</taxon>
        <taxon>campanulids</taxon>
        <taxon>Asterales</taxon>
        <taxon>Asteraceae</taxon>
        <taxon>Asteroideae</taxon>
        <taxon>Heliantheae alliance</taxon>
        <taxon>Heliantheae</taxon>
        <taxon>Helianthus</taxon>
    </lineage>
</organism>
<dbReference type="InParanoid" id="A0A251S803"/>
<sequence>MERWIAVCPWETRAIPWHITSTRAAKMNKPAKKIKHAKTNMFISDALVPPFRCECVRNLVLDQELLKRIRSAEQSSAVQAASSTLAFSTQLSYQIHHL</sequence>
<name>A0A251S803_HELAN</name>
<dbReference type="AlphaFoldDB" id="A0A251S803"/>
<dbReference type="EMBL" id="MNCJ02000331">
    <property type="protein sequence ID" value="KAF5762506.1"/>
    <property type="molecule type" value="Genomic_DNA"/>
</dbReference>
<reference evidence="1 3" key="1">
    <citation type="journal article" date="2017" name="Nature">
        <title>The sunflower genome provides insights into oil metabolism, flowering and Asterid evolution.</title>
        <authorList>
            <person name="Badouin H."/>
            <person name="Gouzy J."/>
            <person name="Grassa C.J."/>
            <person name="Murat F."/>
            <person name="Staton S.E."/>
            <person name="Cottret L."/>
            <person name="Lelandais-Briere C."/>
            <person name="Owens G.L."/>
            <person name="Carrere S."/>
            <person name="Mayjonade B."/>
            <person name="Legrand L."/>
            <person name="Gill N."/>
            <person name="Kane N.C."/>
            <person name="Bowers J.E."/>
            <person name="Hubner S."/>
            <person name="Bellec A."/>
            <person name="Berard A."/>
            <person name="Berges H."/>
            <person name="Blanchet N."/>
            <person name="Boniface M.C."/>
            <person name="Brunel D."/>
            <person name="Catrice O."/>
            <person name="Chaidir N."/>
            <person name="Claudel C."/>
            <person name="Donnadieu C."/>
            <person name="Faraut T."/>
            <person name="Fievet G."/>
            <person name="Helmstetter N."/>
            <person name="King M."/>
            <person name="Knapp S.J."/>
            <person name="Lai Z."/>
            <person name="Le Paslier M.C."/>
            <person name="Lippi Y."/>
            <person name="Lorenzon L."/>
            <person name="Mandel J.R."/>
            <person name="Marage G."/>
            <person name="Marchand G."/>
            <person name="Marquand E."/>
            <person name="Bret-Mestries E."/>
            <person name="Morien E."/>
            <person name="Nambeesan S."/>
            <person name="Nguyen T."/>
            <person name="Pegot-Espagnet P."/>
            <person name="Pouilly N."/>
            <person name="Raftis F."/>
            <person name="Sallet E."/>
            <person name="Schiex T."/>
            <person name="Thomas J."/>
            <person name="Vandecasteele C."/>
            <person name="Vares D."/>
            <person name="Vear F."/>
            <person name="Vautrin S."/>
            <person name="Crespi M."/>
            <person name="Mangin B."/>
            <person name="Burke J.M."/>
            <person name="Salse J."/>
            <person name="Munos S."/>
            <person name="Vincourt P."/>
            <person name="Rieseberg L.H."/>
            <person name="Langlade N.B."/>
        </authorList>
    </citation>
    <scope>NUCLEOTIDE SEQUENCE [LARGE SCALE GENOMIC DNA]</scope>
    <source>
        <strain evidence="3">cv. SF193</strain>
        <tissue evidence="1">Leaves</tissue>
    </source>
</reference>
<evidence type="ECO:0000313" key="2">
    <source>
        <dbReference type="EMBL" id="OTF93351.1"/>
    </source>
</evidence>
<reference evidence="2" key="2">
    <citation type="submission" date="2017-02" db="EMBL/GenBank/DDBJ databases">
        <title>Sunflower complete genome.</title>
        <authorList>
            <person name="Langlade N."/>
            <person name="Munos S."/>
        </authorList>
    </citation>
    <scope>NUCLEOTIDE SEQUENCE [LARGE SCALE GENOMIC DNA]</scope>
    <source>
        <tissue evidence="2">Leaves</tissue>
    </source>
</reference>
<dbReference type="Proteomes" id="UP000215914">
    <property type="component" value="Chromosome 16"/>
</dbReference>
<evidence type="ECO:0000313" key="1">
    <source>
        <dbReference type="EMBL" id="KAF5762506.1"/>
    </source>
</evidence>
<keyword evidence="3" id="KW-1185">Reference proteome</keyword>
<reference evidence="1" key="3">
    <citation type="submission" date="2020-06" db="EMBL/GenBank/DDBJ databases">
        <title>Helianthus annuus Genome sequencing and assembly Release 2.</title>
        <authorList>
            <person name="Gouzy J."/>
            <person name="Langlade N."/>
            <person name="Munos S."/>
        </authorList>
    </citation>
    <scope>NUCLEOTIDE SEQUENCE</scope>
    <source>
        <tissue evidence="1">Leaves</tissue>
    </source>
</reference>
<proteinExistence type="predicted"/>